<dbReference type="KEGG" id="phu:Phum_PHUM532120"/>
<feature type="chain" id="PRO_5014570264" description="MANSC domain-containing protein" evidence="11">
    <location>
        <begin position="18"/>
        <end position="560"/>
    </location>
</feature>
<dbReference type="RefSeq" id="XP_002431506.1">
    <property type="nucleotide sequence ID" value="XM_002431461.1"/>
</dbReference>
<dbReference type="OrthoDB" id="10037294at2759"/>
<dbReference type="EnsemblMetazoa" id="PHUM532120-RA">
    <property type="protein sequence ID" value="PHUM532120-PA"/>
    <property type="gene ID" value="PHUM532120"/>
</dbReference>
<dbReference type="Pfam" id="PF00057">
    <property type="entry name" value="Ldl_recept_a"/>
    <property type="match status" value="1"/>
</dbReference>
<reference evidence="14" key="3">
    <citation type="submission" date="2021-02" db="UniProtKB">
        <authorList>
            <consortium name="EnsemblMetazoa"/>
        </authorList>
    </citation>
    <scope>IDENTIFICATION</scope>
    <source>
        <strain evidence="14">USDA</strain>
    </source>
</reference>
<evidence type="ECO:0000256" key="9">
    <source>
        <dbReference type="SAM" id="MobiDB-lite"/>
    </source>
</evidence>
<name>E0VZG2_PEDHC</name>
<evidence type="ECO:0000256" key="3">
    <source>
        <dbReference type="ARBA" id="ARBA00022729"/>
    </source>
</evidence>
<keyword evidence="6" id="KW-1015">Disulfide bond</keyword>
<dbReference type="VEuPathDB" id="VectorBase:PHUM532120"/>
<dbReference type="InterPro" id="IPR023415">
    <property type="entry name" value="LDLR_class-A_CS"/>
</dbReference>
<dbReference type="SUPFAM" id="SSF57424">
    <property type="entry name" value="LDL receptor-like module"/>
    <property type="match status" value="1"/>
</dbReference>
<dbReference type="PANTHER" id="PTHR46876">
    <property type="entry name" value="LOW-DENSITY LIPOPROTEIN RECEPTOR-RELATED PROTEIN 11"/>
    <property type="match status" value="1"/>
</dbReference>
<dbReference type="CDD" id="cd00112">
    <property type="entry name" value="LDLa"/>
    <property type="match status" value="1"/>
</dbReference>
<evidence type="ECO:0000313" key="14">
    <source>
        <dbReference type="EnsemblMetazoa" id="PHUM532120-PA"/>
    </source>
</evidence>
<dbReference type="EMBL" id="DS235852">
    <property type="protein sequence ID" value="EEB18768.1"/>
    <property type="molecule type" value="Genomic_DNA"/>
</dbReference>
<evidence type="ECO:0000256" key="7">
    <source>
        <dbReference type="ARBA" id="ARBA00023180"/>
    </source>
</evidence>
<comment type="subcellular location">
    <subcellularLocation>
        <location evidence="1">Membrane</location>
        <topology evidence="1">Single-pass type I membrane protein</topology>
    </subcellularLocation>
</comment>
<evidence type="ECO:0000313" key="15">
    <source>
        <dbReference type="Proteomes" id="UP000009046"/>
    </source>
</evidence>
<dbReference type="HOGENOM" id="CLU_017459_0_0_1"/>
<dbReference type="PROSITE" id="PS01209">
    <property type="entry name" value="LDLRA_1"/>
    <property type="match status" value="1"/>
</dbReference>
<dbReference type="SMART" id="SM00192">
    <property type="entry name" value="LDLa"/>
    <property type="match status" value="1"/>
</dbReference>
<dbReference type="eggNOG" id="ENOG502RZ5D">
    <property type="taxonomic scope" value="Eukaryota"/>
</dbReference>
<dbReference type="Proteomes" id="UP000009046">
    <property type="component" value="Unassembled WGS sequence"/>
</dbReference>
<gene>
    <name evidence="14" type="primary">8235174</name>
    <name evidence="13" type="ORF">Phum_PHUM532120</name>
</gene>
<dbReference type="SMART" id="SM00765">
    <property type="entry name" value="MANEC"/>
    <property type="match status" value="1"/>
</dbReference>
<dbReference type="OMA" id="WANRKMI"/>
<proteinExistence type="predicted"/>
<accession>E0VZG2</accession>
<evidence type="ECO:0000256" key="5">
    <source>
        <dbReference type="ARBA" id="ARBA00023136"/>
    </source>
</evidence>
<dbReference type="InterPro" id="IPR002172">
    <property type="entry name" value="LDrepeatLR_classA_rpt"/>
</dbReference>
<keyword evidence="4 10" id="KW-1133">Transmembrane helix</keyword>
<organism>
    <name type="scientific">Pediculus humanus subsp. corporis</name>
    <name type="common">Body louse</name>
    <dbReference type="NCBI Taxonomy" id="121224"/>
    <lineage>
        <taxon>Eukaryota</taxon>
        <taxon>Metazoa</taxon>
        <taxon>Ecdysozoa</taxon>
        <taxon>Arthropoda</taxon>
        <taxon>Hexapoda</taxon>
        <taxon>Insecta</taxon>
        <taxon>Pterygota</taxon>
        <taxon>Neoptera</taxon>
        <taxon>Paraneoptera</taxon>
        <taxon>Psocodea</taxon>
        <taxon>Troctomorpha</taxon>
        <taxon>Phthiraptera</taxon>
        <taxon>Anoplura</taxon>
        <taxon>Pediculidae</taxon>
        <taxon>Pediculus</taxon>
    </lineage>
</organism>
<evidence type="ECO:0000256" key="4">
    <source>
        <dbReference type="ARBA" id="ARBA00022989"/>
    </source>
</evidence>
<evidence type="ECO:0000313" key="13">
    <source>
        <dbReference type="EMBL" id="EEB18768.1"/>
    </source>
</evidence>
<keyword evidence="7" id="KW-0325">Glycoprotein</keyword>
<evidence type="ECO:0000256" key="1">
    <source>
        <dbReference type="ARBA" id="ARBA00004479"/>
    </source>
</evidence>
<dbReference type="Pfam" id="PF07502">
    <property type="entry name" value="MANEC"/>
    <property type="match status" value="1"/>
</dbReference>
<reference evidence="13" key="1">
    <citation type="submission" date="2007-04" db="EMBL/GenBank/DDBJ databases">
        <title>Annotation of Pediculus humanus corporis strain USDA.</title>
        <authorList>
            <person name="Kirkness E."/>
            <person name="Hannick L."/>
            <person name="Hass B."/>
            <person name="Bruggner R."/>
            <person name="Lawson D."/>
            <person name="Bidwell S."/>
            <person name="Joardar V."/>
            <person name="Caler E."/>
            <person name="Walenz B."/>
            <person name="Inman J."/>
            <person name="Schobel S."/>
            <person name="Galinsky K."/>
            <person name="Amedeo P."/>
            <person name="Strausberg R."/>
        </authorList>
    </citation>
    <scope>NUCLEOTIDE SEQUENCE</scope>
    <source>
        <strain evidence="13">USDA</strain>
    </source>
</reference>
<evidence type="ECO:0000259" key="12">
    <source>
        <dbReference type="PROSITE" id="PS50986"/>
    </source>
</evidence>
<keyword evidence="2 10" id="KW-0812">Transmembrane</keyword>
<dbReference type="InParanoid" id="E0VZG2"/>
<keyword evidence="15" id="KW-1185">Reference proteome</keyword>
<dbReference type="GO" id="GO:0016020">
    <property type="term" value="C:membrane"/>
    <property type="evidence" value="ECO:0007669"/>
    <property type="project" value="UniProtKB-SubCell"/>
</dbReference>
<feature type="region of interest" description="Disordered" evidence="9">
    <location>
        <begin position="165"/>
        <end position="184"/>
    </location>
</feature>
<dbReference type="EMBL" id="AAZO01006458">
    <property type="status" value="NOT_ANNOTATED_CDS"/>
    <property type="molecule type" value="Genomic_DNA"/>
</dbReference>
<evidence type="ECO:0000256" key="11">
    <source>
        <dbReference type="SAM" id="SignalP"/>
    </source>
</evidence>
<sequence>MLNLNVILLIFSIVSNAKSVGDRENGFENRKRFDMGTETCIENFDIHIDKIIRTQDSRAMGAKYLNEADVNGREDCMKLCCETSLCDVFVMEQKVPGSCYLFHCGSPEDFKCKFTQHKNYTSAVLAFNTRIGDIENRMKLTKHEEELTMLRKLYPSIDSTTTASPLTTKVPTVSGGKEKQNHSSKSSCSRYQFECRGSGECIAIYNACDGIPQCNDGSDEGPELDCPTISEPVQQIKDTILKGKLIPEQQTSLKYFPFGYPQQVEQQQQQQQQQQGQNVETNRQKIDTIQQQIPNQPRYYGREGEMVQYPINNVQWQGYQPRHESGYVANRKGSSAFTPENSESQLPAPYGNDMSRTEYMKYGGASSANNNYYSGSGPIYYPGQNNWMQRVPPPPPPPPPPHAVDDIQQRPIISLYGNGMQSGSIQSDYYYEDPQLKGRYPQGSLELSRLRNSENFQQKNYQSIIPMNKSPILDDESKKKDSDTRIAEHLRMIQNDMKEIDGVNERPSGAILSLTLGMCITAIMITLVGCRLRVVRKRMRRNGKSPFAHDADFLVNGMYL</sequence>
<dbReference type="InterPro" id="IPR036055">
    <property type="entry name" value="LDL_receptor-like_sf"/>
</dbReference>
<keyword evidence="3 11" id="KW-0732">Signal</keyword>
<dbReference type="PROSITE" id="PS50068">
    <property type="entry name" value="LDLRA_2"/>
    <property type="match status" value="1"/>
</dbReference>
<dbReference type="InterPro" id="IPR011106">
    <property type="entry name" value="MANSC_N"/>
</dbReference>
<evidence type="ECO:0000256" key="6">
    <source>
        <dbReference type="ARBA" id="ARBA00023157"/>
    </source>
</evidence>
<reference evidence="13" key="2">
    <citation type="submission" date="2007-04" db="EMBL/GenBank/DDBJ databases">
        <title>The genome of the human body louse.</title>
        <authorList>
            <consortium name="The Human Body Louse Genome Consortium"/>
            <person name="Kirkness E."/>
            <person name="Walenz B."/>
            <person name="Hass B."/>
            <person name="Bruggner R."/>
            <person name="Strausberg R."/>
        </authorList>
    </citation>
    <scope>NUCLEOTIDE SEQUENCE</scope>
    <source>
        <strain evidence="13">USDA</strain>
    </source>
</reference>
<evidence type="ECO:0000256" key="2">
    <source>
        <dbReference type="ARBA" id="ARBA00022692"/>
    </source>
</evidence>
<feature type="transmembrane region" description="Helical" evidence="10">
    <location>
        <begin position="510"/>
        <end position="534"/>
    </location>
</feature>
<comment type="caution">
    <text evidence="8">Lacks conserved residue(s) required for the propagation of feature annotation.</text>
</comment>
<feature type="domain" description="MANSC" evidence="12">
    <location>
        <begin position="46"/>
        <end position="123"/>
    </location>
</feature>
<dbReference type="GeneID" id="8235174"/>
<dbReference type="PANTHER" id="PTHR46876:SF1">
    <property type="entry name" value="LOW-DENSITY LIPOPROTEIN RECEPTOR-RELATED PROTEIN 11"/>
    <property type="match status" value="1"/>
</dbReference>
<feature type="signal peptide" evidence="11">
    <location>
        <begin position="1"/>
        <end position="17"/>
    </location>
</feature>
<keyword evidence="5 10" id="KW-0472">Membrane</keyword>
<dbReference type="AlphaFoldDB" id="E0VZG2"/>
<dbReference type="CTD" id="8235174"/>
<evidence type="ECO:0000256" key="8">
    <source>
        <dbReference type="PROSITE-ProRule" id="PRU00124"/>
    </source>
</evidence>
<dbReference type="Gene3D" id="4.10.400.10">
    <property type="entry name" value="Low-density Lipoprotein Receptor"/>
    <property type="match status" value="1"/>
</dbReference>
<dbReference type="InterPro" id="IPR013980">
    <property type="entry name" value="MANSC_dom"/>
</dbReference>
<protein>
    <recommendedName>
        <fullName evidence="12">MANSC domain-containing protein</fullName>
    </recommendedName>
</protein>
<dbReference type="FunCoup" id="E0VZG2">
    <property type="interactions" value="12"/>
</dbReference>
<evidence type="ECO:0000256" key="10">
    <source>
        <dbReference type="SAM" id="Phobius"/>
    </source>
</evidence>
<dbReference type="PROSITE" id="PS50986">
    <property type="entry name" value="MANSC"/>
    <property type="match status" value="1"/>
</dbReference>